<dbReference type="Pfam" id="PF13560">
    <property type="entry name" value="HTH_31"/>
    <property type="match status" value="1"/>
</dbReference>
<reference evidence="3" key="1">
    <citation type="submission" date="2020-11" db="EMBL/GenBank/DDBJ databases">
        <title>Isolation and identification of active actinomycetes.</title>
        <authorList>
            <person name="Yu B."/>
        </authorList>
    </citation>
    <scope>NUCLEOTIDE SEQUENCE</scope>
    <source>
        <strain evidence="3">NEAU-YB345</strain>
    </source>
</reference>
<dbReference type="SUPFAM" id="SSF47413">
    <property type="entry name" value="lambda repressor-like DNA-binding domains"/>
    <property type="match status" value="1"/>
</dbReference>
<name>A0A931B9G6_9ACTN</name>
<dbReference type="GO" id="GO:0003677">
    <property type="term" value="F:DNA binding"/>
    <property type="evidence" value="ECO:0007669"/>
    <property type="project" value="InterPro"/>
</dbReference>
<evidence type="ECO:0000256" key="1">
    <source>
        <dbReference type="PROSITE-ProRule" id="PRU00339"/>
    </source>
</evidence>
<protein>
    <submittedName>
        <fullName evidence="3">Helix-turn-helix transcriptional regulator</fullName>
    </submittedName>
</protein>
<feature type="domain" description="HTH cro/C1-type" evidence="2">
    <location>
        <begin position="18"/>
        <end position="62"/>
    </location>
</feature>
<dbReference type="PROSITE" id="PS50943">
    <property type="entry name" value="HTH_CROC1"/>
    <property type="match status" value="1"/>
</dbReference>
<feature type="repeat" description="TPR" evidence="1">
    <location>
        <begin position="279"/>
        <end position="312"/>
    </location>
</feature>
<dbReference type="InterPro" id="IPR019734">
    <property type="entry name" value="TPR_rpt"/>
</dbReference>
<dbReference type="InterPro" id="IPR010982">
    <property type="entry name" value="Lambda_DNA-bd_dom_sf"/>
</dbReference>
<dbReference type="EMBL" id="JADPRT010000012">
    <property type="protein sequence ID" value="MBF9071491.1"/>
    <property type="molecule type" value="Genomic_DNA"/>
</dbReference>
<dbReference type="CDD" id="cd00093">
    <property type="entry name" value="HTH_XRE"/>
    <property type="match status" value="1"/>
</dbReference>
<organism evidence="3 4">
    <name type="scientific">Streptacidiphilus fuscans</name>
    <dbReference type="NCBI Taxonomy" id="2789292"/>
    <lineage>
        <taxon>Bacteria</taxon>
        <taxon>Bacillati</taxon>
        <taxon>Actinomycetota</taxon>
        <taxon>Actinomycetes</taxon>
        <taxon>Kitasatosporales</taxon>
        <taxon>Streptomycetaceae</taxon>
        <taxon>Streptacidiphilus</taxon>
    </lineage>
</organism>
<sequence length="391" mass="42498">MMTSESFGQALRRLRGSLSVRDVAALAHCGKSMISDLENGKRQPTAAMAQSLDAALSGHGQLIDIAAHPPGTPTTVLAADLRATFADQLAEGPMTSASLDEWEFTVARHGRATRYRPEQDLLADLLADFADLRTVLDHRHPPAIRRRLLSSAARISGLLALTLLKLDDPGARDWWRTGRAAAAQAEDRAVLAWIYAQESYQLYYSGDLFGAVELSIRAQELAGGLPCVADALAAPLEARAHALAGHRDQTMDALRRAETALLRLSPEDRQPSALGYDEAQLAFHAGNAWTALHETDRAWEQQERALELYPDENRTDRTLILLDRAACLAWDGDPGAGAQLATEAIVALPVEHRSPLVLYRARDLAVSVPGTNRQLPEVRVLREVLALPSAG</sequence>
<accession>A0A931B9G6</accession>
<dbReference type="SMART" id="SM00530">
    <property type="entry name" value="HTH_XRE"/>
    <property type="match status" value="1"/>
</dbReference>
<dbReference type="AlphaFoldDB" id="A0A931B9G6"/>
<dbReference type="Gene3D" id="1.10.260.40">
    <property type="entry name" value="lambda repressor-like DNA-binding domains"/>
    <property type="match status" value="1"/>
</dbReference>
<gene>
    <name evidence="3" type="ORF">I2501_26060</name>
</gene>
<evidence type="ECO:0000313" key="4">
    <source>
        <dbReference type="Proteomes" id="UP000657385"/>
    </source>
</evidence>
<evidence type="ECO:0000259" key="2">
    <source>
        <dbReference type="PROSITE" id="PS50943"/>
    </source>
</evidence>
<dbReference type="Proteomes" id="UP000657385">
    <property type="component" value="Unassembled WGS sequence"/>
</dbReference>
<evidence type="ECO:0000313" key="3">
    <source>
        <dbReference type="EMBL" id="MBF9071491.1"/>
    </source>
</evidence>
<proteinExistence type="predicted"/>
<keyword evidence="4" id="KW-1185">Reference proteome</keyword>
<comment type="caution">
    <text evidence="3">The sequence shown here is derived from an EMBL/GenBank/DDBJ whole genome shotgun (WGS) entry which is preliminary data.</text>
</comment>
<keyword evidence="1" id="KW-0802">TPR repeat</keyword>
<dbReference type="InterPro" id="IPR001387">
    <property type="entry name" value="Cro/C1-type_HTH"/>
</dbReference>
<dbReference type="PROSITE" id="PS50005">
    <property type="entry name" value="TPR"/>
    <property type="match status" value="1"/>
</dbReference>